<name>A0A1A9Z308_GLOPL</name>
<sequence length="119" mass="13480">MQKRCSAGHCGLVVGIRLHSPSHDILLEIVRRSCNYMFPQITTKALVVVVAIVITINFLNILLTHGICVSILNVDASCDRLNEKTLDFWLSTSERSEDRFKISKHFRAVRQNEVRDASV</sequence>
<evidence type="ECO:0000313" key="3">
    <source>
        <dbReference type="Proteomes" id="UP000092445"/>
    </source>
</evidence>
<keyword evidence="3" id="KW-1185">Reference proteome</keyword>
<organism evidence="2 3">
    <name type="scientific">Glossina pallidipes</name>
    <name type="common">Tsetse fly</name>
    <dbReference type="NCBI Taxonomy" id="7398"/>
    <lineage>
        <taxon>Eukaryota</taxon>
        <taxon>Metazoa</taxon>
        <taxon>Ecdysozoa</taxon>
        <taxon>Arthropoda</taxon>
        <taxon>Hexapoda</taxon>
        <taxon>Insecta</taxon>
        <taxon>Pterygota</taxon>
        <taxon>Neoptera</taxon>
        <taxon>Endopterygota</taxon>
        <taxon>Diptera</taxon>
        <taxon>Brachycera</taxon>
        <taxon>Muscomorpha</taxon>
        <taxon>Hippoboscoidea</taxon>
        <taxon>Glossinidae</taxon>
        <taxon>Glossina</taxon>
    </lineage>
</organism>
<dbReference type="EnsemblMetazoa" id="GPAI002221-RA">
    <property type="protein sequence ID" value="GPAI002221-PA"/>
    <property type="gene ID" value="GPAI002221"/>
</dbReference>
<dbReference type="AlphaFoldDB" id="A0A1A9Z308"/>
<dbReference type="Proteomes" id="UP000092445">
    <property type="component" value="Unassembled WGS sequence"/>
</dbReference>
<reference evidence="2" key="2">
    <citation type="submission" date="2020-05" db="UniProtKB">
        <authorList>
            <consortium name="EnsemblMetazoa"/>
        </authorList>
    </citation>
    <scope>IDENTIFICATION</scope>
    <source>
        <strain evidence="2">IAEA</strain>
    </source>
</reference>
<protein>
    <submittedName>
        <fullName evidence="2">Uncharacterized protein</fullName>
    </submittedName>
</protein>
<evidence type="ECO:0000313" key="2">
    <source>
        <dbReference type="EnsemblMetazoa" id="GPAI002221-PA"/>
    </source>
</evidence>
<proteinExistence type="predicted"/>
<keyword evidence="1" id="KW-0472">Membrane</keyword>
<dbReference type="VEuPathDB" id="VectorBase:GPAI002221"/>
<evidence type="ECO:0000256" key="1">
    <source>
        <dbReference type="SAM" id="Phobius"/>
    </source>
</evidence>
<reference evidence="3" key="1">
    <citation type="submission" date="2014-03" db="EMBL/GenBank/DDBJ databases">
        <authorList>
            <person name="Aksoy S."/>
            <person name="Warren W."/>
            <person name="Wilson R.K."/>
        </authorList>
    </citation>
    <scope>NUCLEOTIDE SEQUENCE [LARGE SCALE GENOMIC DNA]</scope>
    <source>
        <strain evidence="3">IAEA</strain>
    </source>
</reference>
<keyword evidence="1" id="KW-1133">Transmembrane helix</keyword>
<feature type="transmembrane region" description="Helical" evidence="1">
    <location>
        <begin position="41"/>
        <end position="63"/>
    </location>
</feature>
<accession>A0A1A9Z308</accession>
<keyword evidence="1" id="KW-0812">Transmembrane</keyword>